<name>A0A9I9D3K9_CUCME</name>
<evidence type="ECO:0000313" key="1">
    <source>
        <dbReference type="EnsemblPlants" id="MELO3C012496.2.1"/>
    </source>
</evidence>
<protein>
    <submittedName>
        <fullName evidence="1">Uncharacterized protein</fullName>
    </submittedName>
</protein>
<dbReference type="AlphaFoldDB" id="A0A9I9D3K9"/>
<accession>A0A9I9D3K9</accession>
<reference evidence="1" key="1">
    <citation type="submission" date="2023-03" db="UniProtKB">
        <authorList>
            <consortium name="EnsemblPlants"/>
        </authorList>
    </citation>
    <scope>IDENTIFICATION</scope>
</reference>
<dbReference type="Gramene" id="MELO3C012496.2.1">
    <property type="protein sequence ID" value="MELO3C012496.2.1"/>
    <property type="gene ID" value="MELO3C012496.2"/>
</dbReference>
<sequence length="127" mass="15087">IILPVYSFRSFFCPPSKHPKSFFRSAILLFVHSSRPPFFPSPILTVRKPKLFCRLRSSRPLHFRRPTSIVYEPKPPFEKKKTENFKFLHRKCQSFGRLLYRKTQSLDDVAMVFERVKTGGERLKKLN</sequence>
<dbReference type="EnsemblPlants" id="MELO3C012496.2.1">
    <property type="protein sequence ID" value="MELO3C012496.2.1"/>
    <property type="gene ID" value="MELO3C012496.2"/>
</dbReference>
<proteinExistence type="predicted"/>
<organism evidence="1">
    <name type="scientific">Cucumis melo</name>
    <name type="common">Muskmelon</name>
    <dbReference type="NCBI Taxonomy" id="3656"/>
    <lineage>
        <taxon>Eukaryota</taxon>
        <taxon>Viridiplantae</taxon>
        <taxon>Streptophyta</taxon>
        <taxon>Embryophyta</taxon>
        <taxon>Tracheophyta</taxon>
        <taxon>Spermatophyta</taxon>
        <taxon>Magnoliopsida</taxon>
        <taxon>eudicotyledons</taxon>
        <taxon>Gunneridae</taxon>
        <taxon>Pentapetalae</taxon>
        <taxon>rosids</taxon>
        <taxon>fabids</taxon>
        <taxon>Cucurbitales</taxon>
        <taxon>Cucurbitaceae</taxon>
        <taxon>Benincaseae</taxon>
        <taxon>Cucumis</taxon>
    </lineage>
</organism>